<dbReference type="Proteomes" id="UP000008694">
    <property type="component" value="Unassembled WGS sequence"/>
</dbReference>
<dbReference type="HOGENOM" id="CLU_2515713_0_0_1"/>
<protein>
    <submittedName>
        <fullName evidence="1">Predicted protein</fullName>
    </submittedName>
</protein>
<proteinExistence type="predicted"/>
<evidence type="ECO:0000313" key="1">
    <source>
        <dbReference type="EMBL" id="EFH70513.1"/>
    </source>
</evidence>
<accession>D7KG01</accession>
<organism evidence="2">
    <name type="scientific">Arabidopsis lyrata subsp. lyrata</name>
    <name type="common">Lyre-leaved rock-cress</name>
    <dbReference type="NCBI Taxonomy" id="81972"/>
    <lineage>
        <taxon>Eukaryota</taxon>
        <taxon>Viridiplantae</taxon>
        <taxon>Streptophyta</taxon>
        <taxon>Embryophyta</taxon>
        <taxon>Tracheophyta</taxon>
        <taxon>Spermatophyta</taxon>
        <taxon>Magnoliopsida</taxon>
        <taxon>eudicotyledons</taxon>
        <taxon>Gunneridae</taxon>
        <taxon>Pentapetalae</taxon>
        <taxon>rosids</taxon>
        <taxon>malvids</taxon>
        <taxon>Brassicales</taxon>
        <taxon>Brassicaceae</taxon>
        <taxon>Camelineae</taxon>
        <taxon>Arabidopsis</taxon>
    </lineage>
</organism>
<reference evidence="2" key="1">
    <citation type="journal article" date="2011" name="Nat. Genet.">
        <title>The Arabidopsis lyrata genome sequence and the basis of rapid genome size change.</title>
        <authorList>
            <person name="Hu T.T."/>
            <person name="Pattyn P."/>
            <person name="Bakker E.G."/>
            <person name="Cao J."/>
            <person name="Cheng J.-F."/>
            <person name="Clark R.M."/>
            <person name="Fahlgren N."/>
            <person name="Fawcett J.A."/>
            <person name="Grimwood J."/>
            <person name="Gundlach H."/>
            <person name="Haberer G."/>
            <person name="Hollister J.D."/>
            <person name="Ossowski S."/>
            <person name="Ottilar R.P."/>
            <person name="Salamov A.A."/>
            <person name="Schneeberger K."/>
            <person name="Spannagl M."/>
            <person name="Wang X."/>
            <person name="Yang L."/>
            <person name="Nasrallah M.E."/>
            <person name="Bergelson J."/>
            <person name="Carrington J.C."/>
            <person name="Gaut B.S."/>
            <person name="Schmutz J."/>
            <person name="Mayer K.F.X."/>
            <person name="Van de Peer Y."/>
            <person name="Grigoriev I.V."/>
            <person name="Nordborg M."/>
            <person name="Weigel D."/>
            <person name="Guo Y.-L."/>
        </authorList>
    </citation>
    <scope>NUCLEOTIDE SEQUENCE [LARGE SCALE GENOMIC DNA]</scope>
    <source>
        <strain evidence="2">cv. MN47</strain>
    </source>
</reference>
<name>D7KG01_ARALL</name>
<dbReference type="Gramene" id="Al_scaffold_0001_4411">
    <property type="protein sequence ID" value="Al_scaffold_0001_4411"/>
    <property type="gene ID" value="Al_scaffold_0001_4411"/>
</dbReference>
<evidence type="ECO:0000313" key="2">
    <source>
        <dbReference type="Proteomes" id="UP000008694"/>
    </source>
</evidence>
<dbReference type="AlphaFoldDB" id="D7KG01"/>
<sequence>MVGSAEDDVLEDVSVKTVVDLIRYLIILGNYAPGKLTQRKSQQRERRIPARISPLKIRPPKIRQQSDVEEVGSLLLQRLKRWYEN</sequence>
<gene>
    <name evidence="1" type="ORF">ARALYDRAFT_682088</name>
</gene>
<keyword evidence="2" id="KW-1185">Reference proteome</keyword>
<dbReference type="EMBL" id="GL348713">
    <property type="protein sequence ID" value="EFH70513.1"/>
    <property type="molecule type" value="Genomic_DNA"/>
</dbReference>